<evidence type="ECO:0000313" key="2">
    <source>
        <dbReference type="Proteomes" id="UP000299102"/>
    </source>
</evidence>
<evidence type="ECO:0000313" key="1">
    <source>
        <dbReference type="EMBL" id="GBP68061.1"/>
    </source>
</evidence>
<dbReference type="EMBL" id="BGZK01001000">
    <property type="protein sequence ID" value="GBP68061.1"/>
    <property type="molecule type" value="Genomic_DNA"/>
</dbReference>
<comment type="caution">
    <text evidence="1">The sequence shown here is derived from an EMBL/GenBank/DDBJ whole genome shotgun (WGS) entry which is preliminary data.</text>
</comment>
<keyword evidence="2" id="KW-1185">Reference proteome</keyword>
<accession>A0A4C1XVU2</accession>
<reference evidence="1 2" key="1">
    <citation type="journal article" date="2019" name="Commun. Biol.">
        <title>The bagworm genome reveals a unique fibroin gene that provides high tensile strength.</title>
        <authorList>
            <person name="Kono N."/>
            <person name="Nakamura H."/>
            <person name="Ohtoshi R."/>
            <person name="Tomita M."/>
            <person name="Numata K."/>
            <person name="Arakawa K."/>
        </authorList>
    </citation>
    <scope>NUCLEOTIDE SEQUENCE [LARGE SCALE GENOMIC DNA]</scope>
</reference>
<sequence length="259" mass="29376">MNANKANHAPIAAQENESCFHIESVALRRSGHFPGETTGLRVNKICTRCLHHVEQSAPASAASVVEPSQRLLQLENVSHLSIALKTPLRKLADIGPRARAMDVSFRSTNKRNFDNVESCVNKPTEERPLYKHTDCHKNTPDTDTDRNRFMCFCEMQRKEEFDRYARNSIDRQQIKETKLETSESDKKQQVRVKQLGTRGARPAAAPTAKVHFFGVPFGHVDTANRSFFAKPPILEFMILQAHNRGKFVADFIQFGYVIL</sequence>
<organism evidence="1 2">
    <name type="scientific">Eumeta variegata</name>
    <name type="common">Bagworm moth</name>
    <name type="synonym">Eumeta japonica</name>
    <dbReference type="NCBI Taxonomy" id="151549"/>
    <lineage>
        <taxon>Eukaryota</taxon>
        <taxon>Metazoa</taxon>
        <taxon>Ecdysozoa</taxon>
        <taxon>Arthropoda</taxon>
        <taxon>Hexapoda</taxon>
        <taxon>Insecta</taxon>
        <taxon>Pterygota</taxon>
        <taxon>Neoptera</taxon>
        <taxon>Endopterygota</taxon>
        <taxon>Lepidoptera</taxon>
        <taxon>Glossata</taxon>
        <taxon>Ditrysia</taxon>
        <taxon>Tineoidea</taxon>
        <taxon>Psychidae</taxon>
        <taxon>Oiketicinae</taxon>
        <taxon>Eumeta</taxon>
    </lineage>
</organism>
<protein>
    <submittedName>
        <fullName evidence="1">Uncharacterized protein</fullName>
    </submittedName>
</protein>
<gene>
    <name evidence="1" type="ORF">EVAR_45346_1</name>
</gene>
<name>A0A4C1XVU2_EUMVA</name>
<proteinExistence type="predicted"/>
<dbReference type="Proteomes" id="UP000299102">
    <property type="component" value="Unassembled WGS sequence"/>
</dbReference>
<dbReference type="AlphaFoldDB" id="A0A4C1XVU2"/>